<dbReference type="RefSeq" id="XP_013890904.1">
    <property type="nucleotide sequence ID" value="XM_014035450.1"/>
</dbReference>
<feature type="non-terminal residue" evidence="1">
    <location>
        <position position="103"/>
    </location>
</feature>
<accession>A0A0D2LIP4</accession>
<protein>
    <submittedName>
        <fullName evidence="1">Uncharacterized protein</fullName>
    </submittedName>
</protein>
<organism evidence="1 2">
    <name type="scientific">Monoraphidium neglectum</name>
    <dbReference type="NCBI Taxonomy" id="145388"/>
    <lineage>
        <taxon>Eukaryota</taxon>
        <taxon>Viridiplantae</taxon>
        <taxon>Chlorophyta</taxon>
        <taxon>core chlorophytes</taxon>
        <taxon>Chlorophyceae</taxon>
        <taxon>CS clade</taxon>
        <taxon>Sphaeropleales</taxon>
        <taxon>Selenastraceae</taxon>
        <taxon>Monoraphidium</taxon>
    </lineage>
</organism>
<sequence>MWRSIARLGGHGTLLAHKSFVARQITSSPAVLASLRPTKRGVEVQAALKRRVKKTEFAGDDTGVGVTKDQAQKRKVLNDVVANINMKHGDGSLMSLGDKPLAV</sequence>
<evidence type="ECO:0000313" key="1">
    <source>
        <dbReference type="EMBL" id="KIY91884.1"/>
    </source>
</evidence>
<reference evidence="1 2" key="1">
    <citation type="journal article" date="2013" name="BMC Genomics">
        <title>Reconstruction of the lipid metabolism for the microalga Monoraphidium neglectum from its genome sequence reveals characteristics suitable for biofuel production.</title>
        <authorList>
            <person name="Bogen C."/>
            <person name="Al-Dilaimi A."/>
            <person name="Albersmeier A."/>
            <person name="Wichmann J."/>
            <person name="Grundmann M."/>
            <person name="Rupp O."/>
            <person name="Lauersen K.J."/>
            <person name="Blifernez-Klassen O."/>
            <person name="Kalinowski J."/>
            <person name="Goesmann A."/>
            <person name="Mussgnug J.H."/>
            <person name="Kruse O."/>
        </authorList>
    </citation>
    <scope>NUCLEOTIDE SEQUENCE [LARGE SCALE GENOMIC DNA]</scope>
    <source>
        <strain evidence="1 2">SAG 48.87</strain>
    </source>
</reference>
<dbReference type="GeneID" id="25733803"/>
<evidence type="ECO:0000313" key="2">
    <source>
        <dbReference type="Proteomes" id="UP000054498"/>
    </source>
</evidence>
<dbReference type="EMBL" id="KK106170">
    <property type="protein sequence ID" value="KIY91884.1"/>
    <property type="molecule type" value="Genomic_DNA"/>
</dbReference>
<dbReference type="AlphaFoldDB" id="A0A0D2LIP4"/>
<name>A0A0D2LIP4_9CHLO</name>
<keyword evidence="2" id="KW-1185">Reference proteome</keyword>
<proteinExistence type="predicted"/>
<dbReference type="KEGG" id="mng:MNEG_16079"/>
<gene>
    <name evidence="1" type="ORF">MNEG_16079</name>
</gene>
<dbReference type="Proteomes" id="UP000054498">
    <property type="component" value="Unassembled WGS sequence"/>
</dbReference>